<dbReference type="OrthoDB" id="1122114at2"/>
<reference evidence="2 3" key="1">
    <citation type="submission" date="2017-06" db="EMBL/GenBank/DDBJ databases">
        <authorList>
            <person name="Kim H.J."/>
            <person name="Triplett B.A."/>
        </authorList>
    </citation>
    <scope>NUCLEOTIDE SEQUENCE [LARGE SCALE GENOMIC DNA]</scope>
    <source>
        <strain evidence="2 3">DSM 19307</strain>
    </source>
</reference>
<sequence length="151" mass="16104">MKKIIFLSFIIIALSFSTNAQSRAGVGLAYGSEIENAGIGFNGEFAASSDINIAPSLIFYFKKNNVSWWEINGNINYIFSENSATIYGIAGLNLTGIKVEGIDTNTELGLNLGIGANFDAGGSAIPFAEAKYVLGDFDQLSLFGGVRFPLN</sequence>
<protein>
    <recommendedName>
        <fullName evidence="4">Outer membrane protein beta-barrel domain-containing protein</fullName>
    </recommendedName>
</protein>
<dbReference type="Gene3D" id="2.40.160.20">
    <property type="match status" value="1"/>
</dbReference>
<gene>
    <name evidence="2" type="ORF">SAMN05421640_2259</name>
</gene>
<dbReference type="InterPro" id="IPR011250">
    <property type="entry name" value="OMP/PagP_B-barrel"/>
</dbReference>
<dbReference type="SUPFAM" id="SSF56925">
    <property type="entry name" value="OMPA-like"/>
    <property type="match status" value="1"/>
</dbReference>
<name>A0A239JMY7_EKHLU</name>
<dbReference type="Proteomes" id="UP000198393">
    <property type="component" value="Unassembled WGS sequence"/>
</dbReference>
<keyword evidence="3" id="KW-1185">Reference proteome</keyword>
<keyword evidence="1" id="KW-0732">Signal</keyword>
<evidence type="ECO:0000313" key="3">
    <source>
        <dbReference type="Proteomes" id="UP000198393"/>
    </source>
</evidence>
<dbReference type="RefSeq" id="WP_089356960.1">
    <property type="nucleotide sequence ID" value="NZ_FZPD01000003.1"/>
</dbReference>
<dbReference type="EMBL" id="FZPD01000003">
    <property type="protein sequence ID" value="SNT07185.1"/>
    <property type="molecule type" value="Genomic_DNA"/>
</dbReference>
<dbReference type="AlphaFoldDB" id="A0A239JMY7"/>
<organism evidence="2 3">
    <name type="scientific">Ekhidna lutea</name>
    <dbReference type="NCBI Taxonomy" id="447679"/>
    <lineage>
        <taxon>Bacteria</taxon>
        <taxon>Pseudomonadati</taxon>
        <taxon>Bacteroidota</taxon>
        <taxon>Cytophagia</taxon>
        <taxon>Cytophagales</taxon>
        <taxon>Reichenbachiellaceae</taxon>
        <taxon>Ekhidna</taxon>
    </lineage>
</organism>
<evidence type="ECO:0008006" key="4">
    <source>
        <dbReference type="Google" id="ProtNLM"/>
    </source>
</evidence>
<evidence type="ECO:0000256" key="1">
    <source>
        <dbReference type="SAM" id="SignalP"/>
    </source>
</evidence>
<feature type="chain" id="PRO_5012150461" description="Outer membrane protein beta-barrel domain-containing protein" evidence="1">
    <location>
        <begin position="21"/>
        <end position="151"/>
    </location>
</feature>
<accession>A0A239JMY7</accession>
<feature type="signal peptide" evidence="1">
    <location>
        <begin position="1"/>
        <end position="20"/>
    </location>
</feature>
<proteinExistence type="predicted"/>
<evidence type="ECO:0000313" key="2">
    <source>
        <dbReference type="EMBL" id="SNT07185.1"/>
    </source>
</evidence>